<accession>A0ABX1Z158</accession>
<dbReference type="Gene3D" id="3.10.450.50">
    <property type="match status" value="1"/>
</dbReference>
<dbReference type="EMBL" id="WHOC01000039">
    <property type="protein sequence ID" value="NOU85625.1"/>
    <property type="molecule type" value="Genomic_DNA"/>
</dbReference>
<gene>
    <name evidence="1" type="ORF">GC102_07510</name>
</gene>
<reference evidence="1 2" key="1">
    <citation type="submission" date="2019-10" db="EMBL/GenBank/DDBJ databases">
        <title>Description of Paenibacillus choica sp. nov.</title>
        <authorList>
            <person name="Carlier A."/>
            <person name="Qi S."/>
        </authorList>
    </citation>
    <scope>NUCLEOTIDE SEQUENCE [LARGE SCALE GENOMIC DNA]</scope>
    <source>
        <strain evidence="1 2">LMG 31460</strain>
    </source>
</reference>
<protein>
    <submittedName>
        <fullName evidence="1">Zinc-binding protein</fullName>
    </submittedName>
</protein>
<dbReference type="SUPFAM" id="SSF103642">
    <property type="entry name" value="Sec-C motif"/>
    <property type="match status" value="1"/>
</dbReference>
<dbReference type="Gene3D" id="1.25.10.10">
    <property type="entry name" value="Leucine-rich Repeat Variant"/>
    <property type="match status" value="1"/>
</dbReference>
<keyword evidence="2" id="KW-1185">Reference proteome</keyword>
<dbReference type="InterPro" id="IPR016024">
    <property type="entry name" value="ARM-type_fold"/>
</dbReference>
<dbReference type="PANTHER" id="PTHR33747">
    <property type="entry name" value="UPF0225 PROTEIN SCO1677"/>
    <property type="match status" value="1"/>
</dbReference>
<dbReference type="InterPro" id="IPR004027">
    <property type="entry name" value="SEC_C_motif"/>
</dbReference>
<evidence type="ECO:0000313" key="1">
    <source>
        <dbReference type="EMBL" id="NOU85625.1"/>
    </source>
</evidence>
<name>A0ABX1Z158_9BACL</name>
<dbReference type="SUPFAM" id="SSF48371">
    <property type="entry name" value="ARM repeat"/>
    <property type="match status" value="1"/>
</dbReference>
<dbReference type="PANTHER" id="PTHR33747:SF1">
    <property type="entry name" value="ADENYLATE CYCLASE-ASSOCIATED CAP C-TERMINAL DOMAIN-CONTAINING PROTEIN"/>
    <property type="match status" value="1"/>
</dbReference>
<dbReference type="Proteomes" id="UP000658690">
    <property type="component" value="Unassembled WGS sequence"/>
</dbReference>
<comment type="caution">
    <text evidence="1">The sequence shown here is derived from an EMBL/GenBank/DDBJ whole genome shotgun (WGS) entry which is preliminary data.</text>
</comment>
<sequence length="364" mass="41118">MPLVLQRLKQVQKGETFHLFEARLFTQSKETISEIMELLQAKDMDANTKFHLVNILIHSDLSLLEPYLDVLAHSEDLNKRIQTRMNITNLENDALFDAFEHFIKEAYGKYFNDIDTFYCDQLIHELAHRKSVSPDYILHVLDSYNPDDFGYKTIFYTQLAGEMQLETAIPLLCSLVGAEDDVLPETAVKALVRIGTESVITTLVEKYAAASEEYYSLFASGVFGKIKLPASEKALLALLPNEDDITNATILADGLCELGSTISIPLVQELVENGYDSGLLNLKETLYAHCIMSDALLPQRNIWKLELEEENKRRAKRTNEINRQFSNKSPVPILAPLKKMDNIGRNDPCPCGSGKKYKKCCCNA</sequence>
<organism evidence="1 2">
    <name type="scientific">Paenibacillus germinis</name>
    <dbReference type="NCBI Taxonomy" id="2654979"/>
    <lineage>
        <taxon>Bacteria</taxon>
        <taxon>Bacillati</taxon>
        <taxon>Bacillota</taxon>
        <taxon>Bacilli</taxon>
        <taxon>Bacillales</taxon>
        <taxon>Paenibacillaceae</taxon>
        <taxon>Paenibacillus</taxon>
    </lineage>
</organism>
<dbReference type="InterPro" id="IPR011989">
    <property type="entry name" value="ARM-like"/>
</dbReference>
<proteinExistence type="predicted"/>
<dbReference type="Pfam" id="PF02810">
    <property type="entry name" value="SEC-C"/>
    <property type="match status" value="1"/>
</dbReference>
<evidence type="ECO:0000313" key="2">
    <source>
        <dbReference type="Proteomes" id="UP000658690"/>
    </source>
</evidence>